<dbReference type="EMBL" id="CP042301">
    <property type="protein sequence ID" value="QDZ01560.2"/>
    <property type="molecule type" value="Genomic_DNA"/>
</dbReference>
<evidence type="ECO:0000256" key="6">
    <source>
        <dbReference type="ARBA" id="ARBA00025321"/>
    </source>
</evidence>
<evidence type="ECO:0000256" key="2">
    <source>
        <dbReference type="ARBA" id="ARBA00010270"/>
    </source>
</evidence>
<sequence>MNCAGGSTDCPTAINRYHGRKVWRGHRGWKRHHFRPHREFNRHVYRKHRRVFRHRGPRIHLHVPIIRYSDPYYVRRYRHVEPRHRYRRSAGLSESHIQWCFDRYRSYRLWDNSFKPYHGPRKQCISPFY</sequence>
<protein>
    <recommendedName>
        <fullName evidence="3">Lectin-like protein BA14k</fullName>
    </recommendedName>
</protein>
<dbReference type="AlphaFoldDB" id="A0A5B8L1I2"/>
<comment type="subcellular location">
    <subcellularLocation>
        <location evidence="1">Membrane</location>
        <topology evidence="1">Single-pass membrane protein</topology>
    </subcellularLocation>
</comment>
<evidence type="ECO:0000313" key="7">
    <source>
        <dbReference type="EMBL" id="QDZ01560.2"/>
    </source>
</evidence>
<keyword evidence="4" id="KW-1003">Cell membrane</keyword>
<dbReference type="Pfam" id="PF07886">
    <property type="entry name" value="BA14K"/>
    <property type="match status" value="1"/>
</dbReference>
<dbReference type="Proteomes" id="UP000321389">
    <property type="component" value="Chromosome"/>
</dbReference>
<keyword evidence="8" id="KW-1185">Reference proteome</keyword>
<evidence type="ECO:0000256" key="4">
    <source>
        <dbReference type="ARBA" id="ARBA00022475"/>
    </source>
</evidence>
<name>A0A5B8L1I2_9HYPH</name>
<reference evidence="7" key="1">
    <citation type="submission" date="2020-04" db="EMBL/GenBank/DDBJ databases">
        <title>Nitratireductor sp. nov. isolated from mangrove soil.</title>
        <authorList>
            <person name="Ye Y."/>
        </authorList>
    </citation>
    <scope>NUCLEOTIDE SEQUENCE</scope>
    <source>
        <strain evidence="7">SY7</strain>
    </source>
</reference>
<dbReference type="KEGG" id="niy:FQ775_14895"/>
<evidence type="ECO:0000256" key="5">
    <source>
        <dbReference type="ARBA" id="ARBA00022734"/>
    </source>
</evidence>
<comment type="similarity">
    <text evidence="2">Belongs to the BA14k family.</text>
</comment>
<keyword evidence="5" id="KW-0430">Lectin</keyword>
<evidence type="ECO:0000313" key="8">
    <source>
        <dbReference type="Proteomes" id="UP000321389"/>
    </source>
</evidence>
<accession>A0A5B8L1I2</accession>
<dbReference type="InterPro" id="IPR012413">
    <property type="entry name" value="BA14K"/>
</dbReference>
<proteinExistence type="inferred from homology"/>
<gene>
    <name evidence="7" type="ORF">FQ775_14895</name>
</gene>
<keyword evidence="4" id="KW-0472">Membrane</keyword>
<evidence type="ECO:0000256" key="1">
    <source>
        <dbReference type="ARBA" id="ARBA00004167"/>
    </source>
</evidence>
<organism evidence="7 8">
    <name type="scientific">Nitratireductor mangrovi</name>
    <dbReference type="NCBI Taxonomy" id="2599600"/>
    <lineage>
        <taxon>Bacteria</taxon>
        <taxon>Pseudomonadati</taxon>
        <taxon>Pseudomonadota</taxon>
        <taxon>Alphaproteobacteria</taxon>
        <taxon>Hyphomicrobiales</taxon>
        <taxon>Phyllobacteriaceae</taxon>
        <taxon>Nitratireductor</taxon>
    </lineage>
</organism>
<comment type="function">
    <text evidence="6">Has immunoglobulin-binding and hemagglutination properties, and can bind to mannose. Essential for virulence. May be involved in LPS biosynthesis or polysaccharide transport.</text>
</comment>
<evidence type="ECO:0000256" key="3">
    <source>
        <dbReference type="ARBA" id="ARBA00020552"/>
    </source>
</evidence>
<dbReference type="GO" id="GO:0016020">
    <property type="term" value="C:membrane"/>
    <property type="evidence" value="ECO:0007669"/>
    <property type="project" value="UniProtKB-SubCell"/>
</dbReference>
<dbReference type="GO" id="GO:0030246">
    <property type="term" value="F:carbohydrate binding"/>
    <property type="evidence" value="ECO:0007669"/>
    <property type="project" value="UniProtKB-KW"/>
</dbReference>